<feature type="chain" id="PRO_5041715913" description="Gnk2-homologous domain-containing protein" evidence="3">
    <location>
        <begin position="26"/>
        <end position="338"/>
    </location>
</feature>
<evidence type="ECO:0000256" key="2">
    <source>
        <dbReference type="ARBA" id="ARBA00022737"/>
    </source>
</evidence>
<protein>
    <recommendedName>
        <fullName evidence="4">Gnk2-homologous domain-containing protein</fullName>
    </recommendedName>
</protein>
<evidence type="ECO:0000256" key="1">
    <source>
        <dbReference type="ARBA" id="ARBA00022729"/>
    </source>
</evidence>
<proteinExistence type="predicted"/>
<dbReference type="InterPro" id="IPR038408">
    <property type="entry name" value="GNK2_sf"/>
</dbReference>
<dbReference type="SUPFAM" id="SSF56112">
    <property type="entry name" value="Protein kinase-like (PK-like)"/>
    <property type="match status" value="1"/>
</dbReference>
<dbReference type="InterPro" id="IPR011009">
    <property type="entry name" value="Kinase-like_dom_sf"/>
</dbReference>
<keyword evidence="6" id="KW-1185">Reference proteome</keyword>
<dbReference type="Pfam" id="PF01657">
    <property type="entry name" value="Stress-antifung"/>
    <property type="match status" value="2"/>
</dbReference>
<dbReference type="Proteomes" id="UP001189624">
    <property type="component" value="Chromosome 10"/>
</dbReference>
<dbReference type="Gramene" id="rna-AYBTSS11_LOCUS29439">
    <property type="protein sequence ID" value="CAJ1977286.1"/>
    <property type="gene ID" value="gene-AYBTSS11_LOCUS29439"/>
</dbReference>
<dbReference type="PANTHER" id="PTHR32099:SF42">
    <property type="entry name" value="CYSTEINE-RICH RECEPTOR-LIKE PROTEIN KINASE 9-RELATED"/>
    <property type="match status" value="1"/>
</dbReference>
<dbReference type="CDD" id="cd23509">
    <property type="entry name" value="Gnk2-like"/>
    <property type="match status" value="2"/>
</dbReference>
<dbReference type="FunFam" id="3.30.430.20:FF:000003">
    <property type="entry name" value="Cysteine-rich RLK (RECEPTOR-like protein kinase) 10"/>
    <property type="match status" value="1"/>
</dbReference>
<dbReference type="PROSITE" id="PS51473">
    <property type="entry name" value="GNK2"/>
    <property type="match status" value="2"/>
</dbReference>
<dbReference type="PANTHER" id="PTHR32099">
    <property type="entry name" value="CYSTEINE-RICH REPEAT SECRETORY PROTEIN"/>
    <property type="match status" value="1"/>
</dbReference>
<sequence length="338" mass="36869">MFVSRDYVTCSLLLLSIQAIASSLALNYNANYCPTNTAHQFNTEFQTNLRILLTSLTSNASLGRDVSYQTILGMTSPDVAAGIFLCRGDVSAATCKECVATAAIEITSRCHNQTESIIWYDECMVAYTNDWFDPMGMDPKVNLWENKSVSASDFENFNQTLLGLLNGLAEDAASSKKFATGEAAVKVGSSGHVYGLVQCVPSATNDQCETCLKNGIGTLFSACCEGKQGARALLAWCNIRYELFQFYNTAVTPTAPLVPSPSVVLVHFLILMLLNSGYMAPEYVKRGHFSEKSDVFSFGVIILEVLSAKRNVCPTVPSTSDDEDEDLLSYVNLEAMEE</sequence>
<dbReference type="InterPro" id="IPR002902">
    <property type="entry name" value="GNK2"/>
</dbReference>
<evidence type="ECO:0000313" key="5">
    <source>
        <dbReference type="EMBL" id="CAJ1977286.1"/>
    </source>
</evidence>
<accession>A0AA86W3B1</accession>
<dbReference type="EMBL" id="OY731407">
    <property type="protein sequence ID" value="CAJ1977286.1"/>
    <property type="molecule type" value="Genomic_DNA"/>
</dbReference>
<feature type="domain" description="Gnk2-homologous" evidence="4">
    <location>
        <begin position="137"/>
        <end position="246"/>
    </location>
</feature>
<dbReference type="AlphaFoldDB" id="A0AA86W3B1"/>
<evidence type="ECO:0000259" key="4">
    <source>
        <dbReference type="PROSITE" id="PS51473"/>
    </source>
</evidence>
<keyword evidence="2" id="KW-0677">Repeat</keyword>
<organism evidence="5 6">
    <name type="scientific">Sphenostylis stenocarpa</name>
    <dbReference type="NCBI Taxonomy" id="92480"/>
    <lineage>
        <taxon>Eukaryota</taxon>
        <taxon>Viridiplantae</taxon>
        <taxon>Streptophyta</taxon>
        <taxon>Embryophyta</taxon>
        <taxon>Tracheophyta</taxon>
        <taxon>Spermatophyta</taxon>
        <taxon>Magnoliopsida</taxon>
        <taxon>eudicotyledons</taxon>
        <taxon>Gunneridae</taxon>
        <taxon>Pentapetalae</taxon>
        <taxon>rosids</taxon>
        <taxon>fabids</taxon>
        <taxon>Fabales</taxon>
        <taxon>Fabaceae</taxon>
        <taxon>Papilionoideae</taxon>
        <taxon>50 kb inversion clade</taxon>
        <taxon>NPAAA clade</taxon>
        <taxon>indigoferoid/millettioid clade</taxon>
        <taxon>Phaseoleae</taxon>
        <taxon>Sphenostylis</taxon>
    </lineage>
</organism>
<dbReference type="GO" id="GO:0004672">
    <property type="term" value="F:protein kinase activity"/>
    <property type="evidence" value="ECO:0007669"/>
    <property type="project" value="InterPro"/>
</dbReference>
<reference evidence="5" key="1">
    <citation type="submission" date="2023-10" db="EMBL/GenBank/DDBJ databases">
        <authorList>
            <person name="Domelevo Entfellner J.-B."/>
        </authorList>
    </citation>
    <scope>NUCLEOTIDE SEQUENCE</scope>
</reference>
<dbReference type="Gene3D" id="1.10.510.10">
    <property type="entry name" value="Transferase(Phosphotransferase) domain 1"/>
    <property type="match status" value="1"/>
</dbReference>
<gene>
    <name evidence="5" type="ORF">AYBTSS11_LOCUS29439</name>
</gene>
<evidence type="ECO:0000313" key="6">
    <source>
        <dbReference type="Proteomes" id="UP001189624"/>
    </source>
</evidence>
<name>A0AA86W3B1_9FABA</name>
<dbReference type="InterPro" id="IPR001245">
    <property type="entry name" value="Ser-Thr/Tyr_kinase_cat_dom"/>
</dbReference>
<dbReference type="Gene3D" id="3.30.430.20">
    <property type="entry name" value="Gnk2 domain, C-X8-C-X2-C motif"/>
    <property type="match status" value="2"/>
</dbReference>
<feature type="signal peptide" evidence="3">
    <location>
        <begin position="1"/>
        <end position="25"/>
    </location>
</feature>
<dbReference type="Pfam" id="PF07714">
    <property type="entry name" value="PK_Tyr_Ser-Thr"/>
    <property type="match status" value="1"/>
</dbReference>
<evidence type="ECO:0000256" key="3">
    <source>
        <dbReference type="SAM" id="SignalP"/>
    </source>
</evidence>
<keyword evidence="1 3" id="KW-0732">Signal</keyword>
<feature type="domain" description="Gnk2-homologous" evidence="4">
    <location>
        <begin position="27"/>
        <end position="132"/>
    </location>
</feature>